<dbReference type="Proteomes" id="UP001234989">
    <property type="component" value="Chromosome 6"/>
</dbReference>
<evidence type="ECO:0000313" key="2">
    <source>
        <dbReference type="Proteomes" id="UP001234989"/>
    </source>
</evidence>
<evidence type="ECO:0000313" key="1">
    <source>
        <dbReference type="EMBL" id="WMV31978.1"/>
    </source>
</evidence>
<keyword evidence="2" id="KW-1185">Reference proteome</keyword>
<gene>
    <name evidence="1" type="ORF">MTR67_025363</name>
</gene>
<dbReference type="EMBL" id="CP133617">
    <property type="protein sequence ID" value="WMV31978.1"/>
    <property type="molecule type" value="Genomic_DNA"/>
</dbReference>
<name>A0AAF0QZM6_SOLVR</name>
<sequence>MQIDEGQVASTGMVAPSYVQKVALMLSQKEDGCVAGFLEERLNVGLNFILSAEVDHKKKTTSLALDSQMRRKRSLGSTSTGDGDPFLKTVYSVEFEYSNNKIESIPI</sequence>
<protein>
    <submittedName>
        <fullName evidence="1">Uncharacterized protein</fullName>
    </submittedName>
</protein>
<accession>A0AAF0QZM6</accession>
<proteinExistence type="predicted"/>
<reference evidence="1" key="1">
    <citation type="submission" date="2023-08" db="EMBL/GenBank/DDBJ databases">
        <title>A de novo genome assembly of Solanum verrucosum Schlechtendal, a Mexican diploid species geographically isolated from the other diploid A-genome species in potato relatives.</title>
        <authorList>
            <person name="Hosaka K."/>
        </authorList>
    </citation>
    <scope>NUCLEOTIDE SEQUENCE</scope>
    <source>
        <tissue evidence="1">Young leaves</tissue>
    </source>
</reference>
<organism evidence="1 2">
    <name type="scientific">Solanum verrucosum</name>
    <dbReference type="NCBI Taxonomy" id="315347"/>
    <lineage>
        <taxon>Eukaryota</taxon>
        <taxon>Viridiplantae</taxon>
        <taxon>Streptophyta</taxon>
        <taxon>Embryophyta</taxon>
        <taxon>Tracheophyta</taxon>
        <taxon>Spermatophyta</taxon>
        <taxon>Magnoliopsida</taxon>
        <taxon>eudicotyledons</taxon>
        <taxon>Gunneridae</taxon>
        <taxon>Pentapetalae</taxon>
        <taxon>asterids</taxon>
        <taxon>lamiids</taxon>
        <taxon>Solanales</taxon>
        <taxon>Solanaceae</taxon>
        <taxon>Solanoideae</taxon>
        <taxon>Solaneae</taxon>
        <taxon>Solanum</taxon>
    </lineage>
</organism>
<dbReference type="AlphaFoldDB" id="A0AAF0QZM6"/>